<reference evidence="1 2" key="1">
    <citation type="submission" date="2022-03" db="EMBL/GenBank/DDBJ databases">
        <authorList>
            <person name="Brunel B."/>
        </authorList>
    </citation>
    <scope>NUCLEOTIDE SEQUENCE [LARGE SCALE GENOMIC DNA]</scope>
    <source>
        <strain evidence="1">STM5069sample</strain>
    </source>
</reference>
<organism evidence="1 2">
    <name type="scientific">Mesorhizobium escarrei</name>
    <dbReference type="NCBI Taxonomy" id="666018"/>
    <lineage>
        <taxon>Bacteria</taxon>
        <taxon>Pseudomonadati</taxon>
        <taxon>Pseudomonadota</taxon>
        <taxon>Alphaproteobacteria</taxon>
        <taxon>Hyphomicrobiales</taxon>
        <taxon>Phyllobacteriaceae</taxon>
        <taxon>Mesorhizobium</taxon>
    </lineage>
</organism>
<dbReference type="Proteomes" id="UP001153050">
    <property type="component" value="Unassembled WGS sequence"/>
</dbReference>
<evidence type="ECO:0008006" key="3">
    <source>
        <dbReference type="Google" id="ProtNLM"/>
    </source>
</evidence>
<keyword evidence="2" id="KW-1185">Reference proteome</keyword>
<evidence type="ECO:0000313" key="1">
    <source>
        <dbReference type="EMBL" id="CAH2407647.1"/>
    </source>
</evidence>
<proteinExistence type="predicted"/>
<evidence type="ECO:0000313" key="2">
    <source>
        <dbReference type="Proteomes" id="UP001153050"/>
    </source>
</evidence>
<name>A0ABN8KBJ4_9HYPH</name>
<gene>
    <name evidence="1" type="ORF">MES5069_620005</name>
</gene>
<sequence length="68" mass="7527">MGKIERIEVPDIDRARLEGLVRDRNTPQKVVWRARIVLLIGEGLRALPVAETVGQERADRAALAPALS</sequence>
<accession>A0ABN8KBJ4</accession>
<dbReference type="EMBL" id="CAKXZT010000160">
    <property type="protein sequence ID" value="CAH2407647.1"/>
    <property type="molecule type" value="Genomic_DNA"/>
</dbReference>
<comment type="caution">
    <text evidence="1">The sequence shown here is derived from an EMBL/GenBank/DDBJ whole genome shotgun (WGS) entry which is preliminary data.</text>
</comment>
<protein>
    <recommendedName>
        <fullName evidence="3">IS630 family transposase</fullName>
    </recommendedName>
</protein>